<sequence length="391" mass="44019">MRKMMAEQEEDDGGKGFKKKKLEETTVPLRIEERAPASIKDQLKGTLDIEKIVEEQKPEGTSDPLNTEERAQPNIEEQQNREFSLSILHSYVPEQPEGNLDAESMEKLTSDPLHGEPLCTNESIIAHVKSVKGILESLLRRNDWPKVDEYLTKIVTENVLNSYSAISGEPMSEINQAHPELALLARRQHVYDLLVEGKYDEASDYYNANLAILEKCRSERVCTASSDLKILISNRTAAVNNDVDTGMAIKDYIYLYYPIFRPDIQKRNFGRKPHELWEFAWRESSVSGFRCFACHKIFKHKSLTMIESHLKGDRTDDITACPSVTENILFRLQLALDTGAASRLSRKIKRGRMSRDTENTGDEHPPPDGDEDGGDLGCTDSAAPSNSGSAC</sequence>
<feature type="compositionally biased region" description="Polar residues" evidence="1">
    <location>
        <begin position="382"/>
        <end position="391"/>
    </location>
</feature>
<reference evidence="2" key="2">
    <citation type="submission" date="2018-05" db="EMBL/GenBank/DDBJ databases">
        <title>OpunRS2 (Oryza punctata Reference Sequence Version 2).</title>
        <authorList>
            <person name="Zhang J."/>
            <person name="Kudrna D."/>
            <person name="Lee S."/>
            <person name="Talag J."/>
            <person name="Welchert J."/>
            <person name="Wing R.A."/>
        </authorList>
    </citation>
    <scope>NUCLEOTIDE SEQUENCE [LARGE SCALE GENOMIC DNA]</scope>
</reference>
<feature type="region of interest" description="Disordered" evidence="1">
    <location>
        <begin position="347"/>
        <end position="391"/>
    </location>
</feature>
<accession>A0A0E0L3N4</accession>
<dbReference type="OMA" id="ACHKVFK"/>
<proteinExistence type="predicted"/>
<keyword evidence="3" id="KW-1185">Reference proteome</keyword>
<evidence type="ECO:0000313" key="2">
    <source>
        <dbReference type="EnsemblPlants" id="OPUNC05G17530.1"/>
    </source>
</evidence>
<dbReference type="Proteomes" id="UP000026962">
    <property type="component" value="Chromosome 5"/>
</dbReference>
<feature type="compositionally biased region" description="Basic and acidic residues" evidence="1">
    <location>
        <begin position="353"/>
        <end position="367"/>
    </location>
</feature>
<reference evidence="2" key="1">
    <citation type="submission" date="2015-04" db="UniProtKB">
        <authorList>
            <consortium name="EnsemblPlants"/>
        </authorList>
    </citation>
    <scope>IDENTIFICATION</scope>
</reference>
<name>A0A0E0L3N4_ORYPU</name>
<dbReference type="EnsemblPlants" id="OPUNC05G17530.1">
    <property type="protein sequence ID" value="OPUNC05G17530.1"/>
    <property type="gene ID" value="OPUNC05G17530"/>
</dbReference>
<dbReference type="HOGENOM" id="CLU_832550_0_0_1"/>
<dbReference type="Gramene" id="OPUNC05G17530.1">
    <property type="protein sequence ID" value="OPUNC05G17530.1"/>
    <property type="gene ID" value="OPUNC05G17530"/>
</dbReference>
<evidence type="ECO:0000313" key="3">
    <source>
        <dbReference type="Proteomes" id="UP000026962"/>
    </source>
</evidence>
<protein>
    <submittedName>
        <fullName evidence="2">Uncharacterized protein</fullName>
    </submittedName>
</protein>
<organism evidence="2">
    <name type="scientific">Oryza punctata</name>
    <name type="common">Red rice</name>
    <dbReference type="NCBI Taxonomy" id="4537"/>
    <lineage>
        <taxon>Eukaryota</taxon>
        <taxon>Viridiplantae</taxon>
        <taxon>Streptophyta</taxon>
        <taxon>Embryophyta</taxon>
        <taxon>Tracheophyta</taxon>
        <taxon>Spermatophyta</taxon>
        <taxon>Magnoliopsida</taxon>
        <taxon>Liliopsida</taxon>
        <taxon>Poales</taxon>
        <taxon>Poaceae</taxon>
        <taxon>BOP clade</taxon>
        <taxon>Oryzoideae</taxon>
        <taxon>Oryzeae</taxon>
        <taxon>Oryzinae</taxon>
        <taxon>Oryza</taxon>
    </lineage>
</organism>
<evidence type="ECO:0000256" key="1">
    <source>
        <dbReference type="SAM" id="MobiDB-lite"/>
    </source>
</evidence>
<dbReference type="eggNOG" id="ENOG502R7DF">
    <property type="taxonomic scope" value="Eukaryota"/>
</dbReference>
<feature type="region of interest" description="Disordered" evidence="1">
    <location>
        <begin position="1"/>
        <end position="24"/>
    </location>
</feature>
<dbReference type="AlphaFoldDB" id="A0A0E0L3N4"/>